<reference evidence="1 2" key="1">
    <citation type="submission" date="2024-03" db="EMBL/GenBank/DDBJ databases">
        <title>Aquirufa genome sequencing.</title>
        <authorList>
            <person name="Pitt A."/>
            <person name="Hahn M.W."/>
        </authorList>
    </citation>
    <scope>NUCLEOTIDE SEQUENCE [LARGE SCALE GENOMIC DNA]</scope>
    <source>
        <strain evidence="1 2">OSTEICH-129V</strain>
    </source>
</reference>
<gene>
    <name evidence="1" type="ORF">U0R10_02095</name>
</gene>
<name>A0ABW6D911_9BACT</name>
<keyword evidence="2" id="KW-1185">Reference proteome</keyword>
<protein>
    <recommendedName>
        <fullName evidence="3">DUF4288 domain-containing protein</fullName>
    </recommendedName>
</protein>
<proteinExistence type="predicted"/>
<dbReference type="RefSeq" id="WP_377982030.1">
    <property type="nucleotide sequence ID" value="NZ_JBBKXZ010000001.1"/>
</dbReference>
<accession>A0ABW6D911</accession>
<comment type="caution">
    <text evidence="1">The sequence shown here is derived from an EMBL/GenBank/DDBJ whole genome shotgun (WGS) entry which is preliminary data.</text>
</comment>
<sequence length="111" mass="13468">MPHYWLLYRVGKKYPFPVVGEAMIPFDYVLTDYTSNKQILETRLQETDVFDVDLQIRERDKLEIVMHNLSDYHARTIYTFRFEHGRWVSVSYDSFERLHHPIEDLHFGKIC</sequence>
<dbReference type="Proteomes" id="UP001598138">
    <property type="component" value="Unassembled WGS sequence"/>
</dbReference>
<evidence type="ECO:0000313" key="1">
    <source>
        <dbReference type="EMBL" id="MFD3393402.1"/>
    </source>
</evidence>
<evidence type="ECO:0008006" key="3">
    <source>
        <dbReference type="Google" id="ProtNLM"/>
    </source>
</evidence>
<organism evidence="1 2">
    <name type="scientific">Aquirufa avitistagni</name>
    <dbReference type="NCBI Taxonomy" id="3104728"/>
    <lineage>
        <taxon>Bacteria</taxon>
        <taxon>Pseudomonadati</taxon>
        <taxon>Bacteroidota</taxon>
        <taxon>Cytophagia</taxon>
        <taxon>Cytophagales</taxon>
        <taxon>Flectobacillaceae</taxon>
        <taxon>Aquirufa</taxon>
    </lineage>
</organism>
<dbReference type="EMBL" id="JBBKXZ010000001">
    <property type="protein sequence ID" value="MFD3393402.1"/>
    <property type="molecule type" value="Genomic_DNA"/>
</dbReference>
<evidence type="ECO:0000313" key="2">
    <source>
        <dbReference type="Proteomes" id="UP001598138"/>
    </source>
</evidence>